<feature type="compositionally biased region" description="Basic and acidic residues" evidence="1">
    <location>
        <begin position="277"/>
        <end position="288"/>
    </location>
</feature>
<evidence type="ECO:0000313" key="3">
    <source>
        <dbReference type="EMBL" id="MFC0625177.1"/>
    </source>
</evidence>
<dbReference type="InterPro" id="IPR003870">
    <property type="entry name" value="DUF222"/>
</dbReference>
<gene>
    <name evidence="3" type="ORF">ACFFGN_13950</name>
</gene>
<proteinExistence type="predicted"/>
<dbReference type="Proteomes" id="UP001589890">
    <property type="component" value="Unassembled WGS sequence"/>
</dbReference>
<name>A0ABV6QNJ4_9ACTN</name>
<feature type="domain" description="DUF222" evidence="2">
    <location>
        <begin position="85"/>
        <end position="261"/>
    </location>
</feature>
<reference evidence="3 4" key="1">
    <citation type="submission" date="2024-09" db="EMBL/GenBank/DDBJ databases">
        <authorList>
            <person name="Sun Q."/>
            <person name="Mori K."/>
        </authorList>
    </citation>
    <scope>NUCLEOTIDE SEQUENCE [LARGE SCALE GENOMIC DNA]</scope>
    <source>
        <strain evidence="3 4">CGMCC 1.15906</strain>
    </source>
</reference>
<evidence type="ECO:0000256" key="1">
    <source>
        <dbReference type="SAM" id="MobiDB-lite"/>
    </source>
</evidence>
<dbReference type="Pfam" id="PF02720">
    <property type="entry name" value="DUF222"/>
    <property type="match status" value="1"/>
</dbReference>
<evidence type="ECO:0000313" key="4">
    <source>
        <dbReference type="Proteomes" id="UP001589890"/>
    </source>
</evidence>
<accession>A0ABV6QNJ4</accession>
<feature type="compositionally biased region" description="Basic residues" evidence="1">
    <location>
        <begin position="257"/>
        <end position="268"/>
    </location>
</feature>
<sequence>MFAELVRLPPDEILSVGDESCTVRDLADARFLAAVSAYAHHHTELDPPASGAGGGGLPETVVASERLKVYGGEGCPGVGEFAVLELGCRFGLSPGTASDLVGEVLSLQYRLPRTWARVMAGEAVPWRARRIARACMSLSVEAAAVVDARVESLVNSLTPRRLMRLVRAAVMEADPELAKTAAEVAARSRGVWIGRSDNHGTKTAAVRASAGDIARFDAAIQDIAETLAVLGDPDGLDERRAKALGWLADPRAVLELRKHRRHPTRSRLHAGQGPRPGSRDLPRPRPRG</sequence>
<dbReference type="RefSeq" id="WP_380047325.1">
    <property type="nucleotide sequence ID" value="NZ_JBHLTC010000018.1"/>
</dbReference>
<keyword evidence="4" id="KW-1185">Reference proteome</keyword>
<organism evidence="3 4">
    <name type="scientific">Kribbella deserti</name>
    <dbReference type="NCBI Taxonomy" id="1926257"/>
    <lineage>
        <taxon>Bacteria</taxon>
        <taxon>Bacillati</taxon>
        <taxon>Actinomycetota</taxon>
        <taxon>Actinomycetes</taxon>
        <taxon>Propionibacteriales</taxon>
        <taxon>Kribbellaceae</taxon>
        <taxon>Kribbella</taxon>
    </lineage>
</organism>
<evidence type="ECO:0000259" key="2">
    <source>
        <dbReference type="Pfam" id="PF02720"/>
    </source>
</evidence>
<feature type="region of interest" description="Disordered" evidence="1">
    <location>
        <begin position="256"/>
        <end position="288"/>
    </location>
</feature>
<comment type="caution">
    <text evidence="3">The sequence shown here is derived from an EMBL/GenBank/DDBJ whole genome shotgun (WGS) entry which is preliminary data.</text>
</comment>
<protein>
    <submittedName>
        <fullName evidence="3">DUF222 domain-containing protein</fullName>
    </submittedName>
</protein>
<dbReference type="EMBL" id="JBHLTC010000018">
    <property type="protein sequence ID" value="MFC0625177.1"/>
    <property type="molecule type" value="Genomic_DNA"/>
</dbReference>